<keyword evidence="1" id="KW-1133">Transmembrane helix</keyword>
<name>A0A6C0LA90_9ZZZZ</name>
<protein>
    <submittedName>
        <fullName evidence="2">Uncharacterized protein</fullName>
    </submittedName>
</protein>
<sequence>MRVATGVQGIVQGFANPENSREKKEGYIAFVAFLLTFFISLVILSLIGQFLWNSSVVELFTCVRPAKSVWHILGLFLFTSLLLG</sequence>
<dbReference type="AlphaFoldDB" id="A0A6C0LA90"/>
<accession>A0A6C0LA90</accession>
<evidence type="ECO:0000313" key="2">
    <source>
        <dbReference type="EMBL" id="QHU26222.1"/>
    </source>
</evidence>
<keyword evidence="1" id="KW-0812">Transmembrane</keyword>
<organism evidence="2">
    <name type="scientific">viral metagenome</name>
    <dbReference type="NCBI Taxonomy" id="1070528"/>
    <lineage>
        <taxon>unclassified sequences</taxon>
        <taxon>metagenomes</taxon>
        <taxon>organismal metagenomes</taxon>
    </lineage>
</organism>
<keyword evidence="1" id="KW-0472">Membrane</keyword>
<proteinExistence type="predicted"/>
<feature type="transmembrane region" description="Helical" evidence="1">
    <location>
        <begin position="27"/>
        <end position="48"/>
    </location>
</feature>
<reference evidence="2" key="1">
    <citation type="journal article" date="2020" name="Nature">
        <title>Giant virus diversity and host interactions through global metagenomics.</title>
        <authorList>
            <person name="Schulz F."/>
            <person name="Roux S."/>
            <person name="Paez-Espino D."/>
            <person name="Jungbluth S."/>
            <person name="Walsh D.A."/>
            <person name="Denef V.J."/>
            <person name="McMahon K.D."/>
            <person name="Konstantinidis K.T."/>
            <person name="Eloe-Fadrosh E.A."/>
            <person name="Kyrpides N.C."/>
            <person name="Woyke T."/>
        </authorList>
    </citation>
    <scope>NUCLEOTIDE SEQUENCE</scope>
    <source>
        <strain evidence="2">GVMAG-M-3300027759-16</strain>
    </source>
</reference>
<evidence type="ECO:0000256" key="1">
    <source>
        <dbReference type="SAM" id="Phobius"/>
    </source>
</evidence>
<dbReference type="EMBL" id="MN740437">
    <property type="protein sequence ID" value="QHU26222.1"/>
    <property type="molecule type" value="Genomic_DNA"/>
</dbReference>